<evidence type="ECO:0000313" key="17">
    <source>
        <dbReference type="Proteomes" id="UP000721415"/>
    </source>
</evidence>
<gene>
    <name evidence="16" type="ORF">HZY91_03225</name>
</gene>
<evidence type="ECO:0000256" key="14">
    <source>
        <dbReference type="ARBA" id="ARBA00023264"/>
    </source>
</evidence>
<dbReference type="InterPro" id="IPR000829">
    <property type="entry name" value="DAGK"/>
</dbReference>
<dbReference type="RefSeq" id="WP_197114732.1">
    <property type="nucleotide sequence ID" value="NZ_JACBXQ010000002.1"/>
</dbReference>
<evidence type="ECO:0000256" key="2">
    <source>
        <dbReference type="ARBA" id="ARBA00005967"/>
    </source>
</evidence>
<dbReference type="InterPro" id="IPR036945">
    <property type="entry name" value="DAGK_sf"/>
</dbReference>
<keyword evidence="13" id="KW-0594">Phospholipid biosynthesis</keyword>
<dbReference type="CDD" id="cd14265">
    <property type="entry name" value="UDPK_IM_like"/>
    <property type="match status" value="1"/>
</dbReference>
<dbReference type="EMBL" id="JACBXQ010000002">
    <property type="protein sequence ID" value="MBG9985903.1"/>
    <property type="molecule type" value="Genomic_DNA"/>
</dbReference>
<keyword evidence="8 16" id="KW-0418">Kinase</keyword>
<dbReference type="Gene3D" id="1.10.287.3610">
    <property type="match status" value="1"/>
</dbReference>
<keyword evidence="4" id="KW-0444">Lipid biosynthesis</keyword>
<name>A0ABS0LP25_9LACT</name>
<evidence type="ECO:0000256" key="10">
    <source>
        <dbReference type="ARBA" id="ARBA00022989"/>
    </source>
</evidence>
<evidence type="ECO:0000256" key="15">
    <source>
        <dbReference type="SAM" id="Phobius"/>
    </source>
</evidence>
<dbReference type="InterPro" id="IPR033717">
    <property type="entry name" value="UDPK"/>
</dbReference>
<evidence type="ECO:0000256" key="7">
    <source>
        <dbReference type="ARBA" id="ARBA00022741"/>
    </source>
</evidence>
<dbReference type="PANTHER" id="PTHR34299:SF1">
    <property type="entry name" value="DIACYLGLYCEROL KINASE"/>
    <property type="match status" value="1"/>
</dbReference>
<evidence type="ECO:0000256" key="11">
    <source>
        <dbReference type="ARBA" id="ARBA00023098"/>
    </source>
</evidence>
<feature type="transmembrane region" description="Helical" evidence="15">
    <location>
        <begin position="103"/>
        <end position="126"/>
    </location>
</feature>
<protein>
    <submittedName>
        <fullName evidence="16">Diacylglycerol kinase family protein</fullName>
    </submittedName>
</protein>
<dbReference type="Proteomes" id="UP000721415">
    <property type="component" value="Unassembled WGS sequence"/>
</dbReference>
<organism evidence="16 17">
    <name type="scientific">Facklamia lactis</name>
    <dbReference type="NCBI Taxonomy" id="2749967"/>
    <lineage>
        <taxon>Bacteria</taxon>
        <taxon>Bacillati</taxon>
        <taxon>Bacillota</taxon>
        <taxon>Bacilli</taxon>
        <taxon>Lactobacillales</taxon>
        <taxon>Aerococcaceae</taxon>
        <taxon>Facklamia</taxon>
    </lineage>
</organism>
<feature type="transmembrane region" description="Helical" evidence="15">
    <location>
        <begin position="35"/>
        <end position="52"/>
    </location>
</feature>
<keyword evidence="9" id="KW-0067">ATP-binding</keyword>
<feature type="transmembrane region" description="Helical" evidence="15">
    <location>
        <begin position="59"/>
        <end position="83"/>
    </location>
</feature>
<keyword evidence="11" id="KW-0443">Lipid metabolism</keyword>
<evidence type="ECO:0000256" key="12">
    <source>
        <dbReference type="ARBA" id="ARBA00023136"/>
    </source>
</evidence>
<dbReference type="PANTHER" id="PTHR34299">
    <property type="entry name" value="DIACYLGLYCEROL KINASE"/>
    <property type="match status" value="1"/>
</dbReference>
<evidence type="ECO:0000256" key="6">
    <source>
        <dbReference type="ARBA" id="ARBA00022692"/>
    </source>
</evidence>
<keyword evidence="17" id="KW-1185">Reference proteome</keyword>
<evidence type="ECO:0000256" key="9">
    <source>
        <dbReference type="ARBA" id="ARBA00022840"/>
    </source>
</evidence>
<proteinExistence type="inferred from homology"/>
<evidence type="ECO:0000256" key="3">
    <source>
        <dbReference type="ARBA" id="ARBA00022475"/>
    </source>
</evidence>
<keyword evidence="7" id="KW-0547">Nucleotide-binding</keyword>
<evidence type="ECO:0000256" key="8">
    <source>
        <dbReference type="ARBA" id="ARBA00022777"/>
    </source>
</evidence>
<comment type="caution">
    <text evidence="16">The sequence shown here is derived from an EMBL/GenBank/DDBJ whole genome shotgun (WGS) entry which is preliminary data.</text>
</comment>
<evidence type="ECO:0000256" key="5">
    <source>
        <dbReference type="ARBA" id="ARBA00022679"/>
    </source>
</evidence>
<comment type="similarity">
    <text evidence="2">Belongs to the bacterial diacylglycerol kinase family.</text>
</comment>
<keyword evidence="5" id="KW-0808">Transferase</keyword>
<evidence type="ECO:0000256" key="4">
    <source>
        <dbReference type="ARBA" id="ARBA00022516"/>
    </source>
</evidence>
<keyword evidence="6 15" id="KW-0812">Transmembrane</keyword>
<sequence length="133" mass="15073">MNMDSRDNFKNNNFYQSLSSALDGYKQAFLTERNLRFHSFAACLVMVLAALLKFTFVKWLFLIVAMGFVFVAELFNSAIEAVVDLACDYEWHPLAKRAKDISAAAVMISALIAIAIGIILFLPLVWQIIIERF</sequence>
<evidence type="ECO:0000313" key="16">
    <source>
        <dbReference type="EMBL" id="MBG9985903.1"/>
    </source>
</evidence>
<evidence type="ECO:0000256" key="13">
    <source>
        <dbReference type="ARBA" id="ARBA00023209"/>
    </source>
</evidence>
<keyword evidence="3" id="KW-1003">Cell membrane</keyword>
<evidence type="ECO:0000256" key="1">
    <source>
        <dbReference type="ARBA" id="ARBA00004651"/>
    </source>
</evidence>
<comment type="subcellular location">
    <subcellularLocation>
        <location evidence="1">Cell membrane</location>
        <topology evidence="1">Multi-pass membrane protein</topology>
    </subcellularLocation>
</comment>
<reference evidence="16 17" key="1">
    <citation type="submission" date="2020-07" db="EMBL/GenBank/DDBJ databases">
        <title>Facklamia lactis sp. nov., isolated from raw milk.</title>
        <authorList>
            <person name="Doll E.V."/>
            <person name="Huptas C."/>
            <person name="Staib L."/>
            <person name="Wenning M."/>
            <person name="Scherer S."/>
        </authorList>
    </citation>
    <scope>NUCLEOTIDE SEQUENCE [LARGE SCALE GENOMIC DNA]</scope>
    <source>
        <strain evidence="16 17">DSM 111018</strain>
    </source>
</reference>
<dbReference type="GO" id="GO:0016301">
    <property type="term" value="F:kinase activity"/>
    <property type="evidence" value="ECO:0007669"/>
    <property type="project" value="UniProtKB-KW"/>
</dbReference>
<keyword evidence="10 15" id="KW-1133">Transmembrane helix</keyword>
<dbReference type="Pfam" id="PF01219">
    <property type="entry name" value="DAGK_prokar"/>
    <property type="match status" value="1"/>
</dbReference>
<keyword evidence="14" id="KW-1208">Phospholipid metabolism</keyword>
<keyword evidence="12 15" id="KW-0472">Membrane</keyword>
<accession>A0ABS0LP25</accession>